<sequence length="120" mass="12418">MARTTSALIAGVVMAGSLLAAAPAVASPASTASIDQCAVNRFCVWTGPGATGLFASFTRGAPELPVGIDNNVASVFNRTKVPWCLYDGRNYRGLLAEVAPNTFGNLLPSMSNQVSSLRPC</sequence>
<dbReference type="Proteomes" id="UP001595690">
    <property type="component" value="Unassembled WGS sequence"/>
</dbReference>
<evidence type="ECO:0000256" key="1">
    <source>
        <dbReference type="SAM" id="SignalP"/>
    </source>
</evidence>
<feature type="chain" id="PRO_5046438146" evidence="1">
    <location>
        <begin position="27"/>
        <end position="120"/>
    </location>
</feature>
<name>A0ABV8BJ24_9PSEU</name>
<organism evidence="2 3">
    <name type="scientific">Lentzea rhizosphaerae</name>
    <dbReference type="NCBI Taxonomy" id="2041025"/>
    <lineage>
        <taxon>Bacteria</taxon>
        <taxon>Bacillati</taxon>
        <taxon>Actinomycetota</taxon>
        <taxon>Actinomycetes</taxon>
        <taxon>Pseudonocardiales</taxon>
        <taxon>Pseudonocardiaceae</taxon>
        <taxon>Lentzea</taxon>
    </lineage>
</organism>
<gene>
    <name evidence="2" type="ORF">ACFOWZ_02295</name>
</gene>
<protein>
    <submittedName>
        <fullName evidence="2">Peptidase inhibitor family I36 protein</fullName>
    </submittedName>
</protein>
<keyword evidence="3" id="KW-1185">Reference proteome</keyword>
<comment type="caution">
    <text evidence="2">The sequence shown here is derived from an EMBL/GenBank/DDBJ whole genome shotgun (WGS) entry which is preliminary data.</text>
</comment>
<evidence type="ECO:0000313" key="2">
    <source>
        <dbReference type="EMBL" id="MFC3890291.1"/>
    </source>
</evidence>
<dbReference type="Pfam" id="PF03995">
    <property type="entry name" value="Inhibitor_I36"/>
    <property type="match status" value="1"/>
</dbReference>
<dbReference type="Gene3D" id="2.60.20.10">
    <property type="entry name" value="Crystallins"/>
    <property type="match status" value="1"/>
</dbReference>
<dbReference type="EMBL" id="JBHRZI010000004">
    <property type="protein sequence ID" value="MFC3890291.1"/>
    <property type="molecule type" value="Genomic_DNA"/>
</dbReference>
<reference evidence="3" key="1">
    <citation type="journal article" date="2019" name="Int. J. Syst. Evol. Microbiol.">
        <title>The Global Catalogue of Microorganisms (GCM) 10K type strain sequencing project: providing services to taxonomists for standard genome sequencing and annotation.</title>
        <authorList>
            <consortium name="The Broad Institute Genomics Platform"/>
            <consortium name="The Broad Institute Genome Sequencing Center for Infectious Disease"/>
            <person name="Wu L."/>
            <person name="Ma J."/>
        </authorList>
    </citation>
    <scope>NUCLEOTIDE SEQUENCE [LARGE SCALE GENOMIC DNA]</scope>
    <source>
        <strain evidence="3">CGMCC 4.7405</strain>
    </source>
</reference>
<accession>A0ABV8BJ24</accession>
<keyword evidence="1" id="KW-0732">Signal</keyword>
<evidence type="ECO:0000313" key="3">
    <source>
        <dbReference type="Proteomes" id="UP001595690"/>
    </source>
</evidence>
<feature type="signal peptide" evidence="1">
    <location>
        <begin position="1"/>
        <end position="26"/>
    </location>
</feature>
<dbReference type="RefSeq" id="WP_382367833.1">
    <property type="nucleotide sequence ID" value="NZ_JBHRZI010000004.1"/>
</dbReference>
<proteinExistence type="predicted"/>